<evidence type="ECO:0008006" key="3">
    <source>
        <dbReference type="Google" id="ProtNLM"/>
    </source>
</evidence>
<protein>
    <recommendedName>
        <fullName evidence="3">DUF2612 domain-containing protein</fullName>
    </recommendedName>
</protein>
<keyword evidence="2" id="KW-1185">Reference proteome</keyword>
<dbReference type="RefSeq" id="WP_200123195.1">
    <property type="nucleotide sequence ID" value="NZ_JAEILV010000028.1"/>
</dbReference>
<reference evidence="1 2" key="1">
    <citation type="submission" date="2021-03" db="EMBL/GenBank/DDBJ databases">
        <title>First Case of infection caused by Chromobacterium haemolyticum derived from water in China.</title>
        <authorList>
            <person name="Chen J."/>
            <person name="Liu C."/>
        </authorList>
    </citation>
    <scope>NUCLEOTIDE SEQUENCE [LARGE SCALE GENOMIC DNA]</scope>
    <source>
        <strain evidence="1 2">WJ-5</strain>
    </source>
</reference>
<organism evidence="1 2">
    <name type="scientific">Chromobacterium haemolyticum</name>
    <dbReference type="NCBI Taxonomy" id="394935"/>
    <lineage>
        <taxon>Bacteria</taxon>
        <taxon>Pseudomonadati</taxon>
        <taxon>Pseudomonadota</taxon>
        <taxon>Betaproteobacteria</taxon>
        <taxon>Neisseriales</taxon>
        <taxon>Chromobacteriaceae</taxon>
        <taxon>Chromobacterium</taxon>
    </lineage>
</organism>
<evidence type="ECO:0000313" key="2">
    <source>
        <dbReference type="Proteomes" id="UP000664349"/>
    </source>
</evidence>
<comment type="caution">
    <text evidence="1">The sequence shown here is derived from an EMBL/GenBank/DDBJ whole genome shotgun (WGS) entry which is preliminary data.</text>
</comment>
<gene>
    <name evidence="1" type="ORF">J1C50_21880</name>
</gene>
<evidence type="ECO:0000313" key="1">
    <source>
        <dbReference type="EMBL" id="MBO0418161.1"/>
    </source>
</evidence>
<sequence>MHTEKRSYLQLLSNAISTSKEVFNFPNESLVNEHIRISDSNITQLRGTLHCGWGGDFGDMFGPYWGNQCQLLSSHIATFLNVVLGIPAEIIIGEVSINGALEYDTTLEGLKAEFFAEQPPEGSQTLHAWVSVGGDVIIDAALSDRLARHYKVNRGMLPDIMVGRASMFLNPGLNFSACYQPIIYGSDFLDKTIGVGPSVLTPFYREMYSDVIHQQQS</sequence>
<dbReference type="EMBL" id="JAFLRD010000026">
    <property type="protein sequence ID" value="MBO0418161.1"/>
    <property type="molecule type" value="Genomic_DNA"/>
</dbReference>
<name>A0ABS3GSY6_9NEIS</name>
<accession>A0ABS3GSY6</accession>
<proteinExistence type="predicted"/>
<dbReference type="Proteomes" id="UP000664349">
    <property type="component" value="Unassembled WGS sequence"/>
</dbReference>